<keyword evidence="3" id="KW-1185">Reference proteome</keyword>
<comment type="caution">
    <text evidence="2">The sequence shown here is derived from an EMBL/GenBank/DDBJ whole genome shotgun (WGS) entry which is preliminary data.</text>
</comment>
<dbReference type="EMBL" id="VSRR010011281">
    <property type="protein sequence ID" value="MPC52956.1"/>
    <property type="molecule type" value="Genomic_DNA"/>
</dbReference>
<organism evidence="2 3">
    <name type="scientific">Portunus trituberculatus</name>
    <name type="common">Swimming crab</name>
    <name type="synonym">Neptunus trituberculatus</name>
    <dbReference type="NCBI Taxonomy" id="210409"/>
    <lineage>
        <taxon>Eukaryota</taxon>
        <taxon>Metazoa</taxon>
        <taxon>Ecdysozoa</taxon>
        <taxon>Arthropoda</taxon>
        <taxon>Crustacea</taxon>
        <taxon>Multicrustacea</taxon>
        <taxon>Malacostraca</taxon>
        <taxon>Eumalacostraca</taxon>
        <taxon>Eucarida</taxon>
        <taxon>Decapoda</taxon>
        <taxon>Pleocyemata</taxon>
        <taxon>Brachyura</taxon>
        <taxon>Eubrachyura</taxon>
        <taxon>Portunoidea</taxon>
        <taxon>Portunidae</taxon>
        <taxon>Portuninae</taxon>
        <taxon>Portunus</taxon>
    </lineage>
</organism>
<dbReference type="Proteomes" id="UP000324222">
    <property type="component" value="Unassembled WGS sequence"/>
</dbReference>
<evidence type="ECO:0000256" key="1">
    <source>
        <dbReference type="SAM" id="MobiDB-lite"/>
    </source>
</evidence>
<evidence type="ECO:0000313" key="2">
    <source>
        <dbReference type="EMBL" id="MPC52956.1"/>
    </source>
</evidence>
<feature type="compositionally biased region" description="Basic and acidic residues" evidence="1">
    <location>
        <begin position="1"/>
        <end position="43"/>
    </location>
</feature>
<evidence type="ECO:0000313" key="3">
    <source>
        <dbReference type="Proteomes" id="UP000324222"/>
    </source>
</evidence>
<name>A0A5B7G658_PORTR</name>
<gene>
    <name evidence="2" type="ORF">E2C01_046838</name>
</gene>
<accession>A0A5B7G658</accession>
<feature type="compositionally biased region" description="Basic residues" evidence="1">
    <location>
        <begin position="66"/>
        <end position="83"/>
    </location>
</feature>
<protein>
    <submittedName>
        <fullName evidence="2">Uncharacterized protein</fullName>
    </submittedName>
</protein>
<proteinExistence type="predicted"/>
<feature type="region of interest" description="Disordered" evidence="1">
    <location>
        <begin position="1"/>
        <end position="103"/>
    </location>
</feature>
<reference evidence="2 3" key="1">
    <citation type="submission" date="2019-05" db="EMBL/GenBank/DDBJ databases">
        <title>Another draft genome of Portunus trituberculatus and its Hox gene families provides insights of decapod evolution.</title>
        <authorList>
            <person name="Jeong J.-H."/>
            <person name="Song I."/>
            <person name="Kim S."/>
            <person name="Choi T."/>
            <person name="Kim D."/>
            <person name="Ryu S."/>
            <person name="Kim W."/>
        </authorList>
    </citation>
    <scope>NUCLEOTIDE SEQUENCE [LARGE SCALE GENOMIC DNA]</scope>
    <source>
        <tissue evidence="2">Muscle</tissue>
    </source>
</reference>
<dbReference type="AlphaFoldDB" id="A0A5B7G658"/>
<sequence>MDGKAWRTAEKIEPKATTEGKKEGGRDRKGESKDEGWLRRDVYLEEENVTDTNWRSEGGKEEGTKGKKLVQKKKKDEKKKRSEKKASQKVTMRDGRAGRGSIR</sequence>